<keyword evidence="3" id="KW-1185">Reference proteome</keyword>
<name>A0ABQ5YS49_9BURK</name>
<proteinExistence type="predicted"/>
<dbReference type="Gene3D" id="3.90.320.10">
    <property type="match status" value="1"/>
</dbReference>
<organism evidence="2 3">
    <name type="scientific">Limnobacter litoralis</name>
    <dbReference type="NCBI Taxonomy" id="481366"/>
    <lineage>
        <taxon>Bacteria</taxon>
        <taxon>Pseudomonadati</taxon>
        <taxon>Pseudomonadota</taxon>
        <taxon>Betaproteobacteria</taxon>
        <taxon>Burkholderiales</taxon>
        <taxon>Burkholderiaceae</taxon>
        <taxon>Limnobacter</taxon>
    </lineage>
</organism>
<dbReference type="InterPro" id="IPR038726">
    <property type="entry name" value="PDDEXK_AddAB-type"/>
</dbReference>
<protein>
    <recommendedName>
        <fullName evidence="1">PD-(D/E)XK endonuclease-like domain-containing protein</fullName>
    </recommendedName>
</protein>
<dbReference type="EMBL" id="BSOJ01000019">
    <property type="protein sequence ID" value="GLR26892.1"/>
    <property type="molecule type" value="Genomic_DNA"/>
</dbReference>
<dbReference type="InterPro" id="IPR011604">
    <property type="entry name" value="PDDEXK-like_dom_sf"/>
</dbReference>
<comment type="caution">
    <text evidence="2">The sequence shown here is derived from an EMBL/GenBank/DDBJ whole genome shotgun (WGS) entry which is preliminary data.</text>
</comment>
<evidence type="ECO:0000259" key="1">
    <source>
        <dbReference type="Pfam" id="PF12705"/>
    </source>
</evidence>
<dbReference type="InterPro" id="IPR027417">
    <property type="entry name" value="P-loop_NTPase"/>
</dbReference>
<sequence length="811" mass="90737">MFERLPRDGVPLNRVLWILPRIENAAAFKAEWAIHMAADAVLSPMIQTADRMSTANSPLRWWNLKAQVVQALNSNPDLVAGLADEQRWVLAQEYLELAFRLVLTHENQTPSLQDYIRSGHFAEMEARVVVSLAEVYREELQSLLLRPPAFCSSGQIDQVVWFDDGEATPELWLRAWLPELPVQRVALSKVEGPEPWRKLDVANRAILTVAADEATQAQQAAAQVLKWLGEDAEETIVIAVVDRLAARRLVALLAEQGVQVDDRTGWRLSTSRVAGWFNRLMLDWQQTGLLDVVVHPFDNTVCELATTLRADRPARLADWAAGLLNALGTGPIGQALSEDEAGRHLLLGLQQMAMADNQGLEADFTQWLAAWRHWVESQRFRPLDVKSPVRVLPLLATRLREFGRVLVLGCAQSHFQESPPGLLPPNVTIDLGLPGPHLQRIQKISALYDLIQNSRAICLIHCAQVSGRPESLLSELQWLQIVLQQHTPEARLEVALADSRIELPHEPADSLRIQPDELGVRIPEQMPVRALDDWMSCPLRFGLTRCLGWQDTQARRPQSFEQLRGTFVHRVLEKSAISLRQAGEAFADLEDWKRTLQSEAQIVWAGLEESQRLTLYPFMRFFESIIPRLAGRMIQRQAGGWQFESAETPLQGELALPRAGKSIRLSGRADRIDRKGGALGLVDIKFTRPEKLKAQLGKNGDPLALPQLPAYQALLGMAGQAVEELSFLAIHKDKVDWLPFPATAEFEAYEGTSTWGEALFQQVSADLDQFFSQSSSWQATPENGGCAYCAAYGICRPEDLQLEAPDEEVDA</sequence>
<evidence type="ECO:0000313" key="3">
    <source>
        <dbReference type="Proteomes" id="UP001156664"/>
    </source>
</evidence>
<accession>A0ABQ5YS49</accession>
<evidence type="ECO:0000313" key="2">
    <source>
        <dbReference type="EMBL" id="GLR26892.1"/>
    </source>
</evidence>
<dbReference type="Pfam" id="PF12705">
    <property type="entry name" value="PDDEXK_1"/>
    <property type="match status" value="1"/>
</dbReference>
<reference evidence="3" key="1">
    <citation type="journal article" date="2019" name="Int. J. Syst. Evol. Microbiol.">
        <title>The Global Catalogue of Microorganisms (GCM) 10K type strain sequencing project: providing services to taxonomists for standard genome sequencing and annotation.</title>
        <authorList>
            <consortium name="The Broad Institute Genomics Platform"/>
            <consortium name="The Broad Institute Genome Sequencing Center for Infectious Disease"/>
            <person name="Wu L."/>
            <person name="Ma J."/>
        </authorList>
    </citation>
    <scope>NUCLEOTIDE SEQUENCE [LARGE SCALE GENOMIC DNA]</scope>
    <source>
        <strain evidence="3">NBRC 105857</strain>
    </source>
</reference>
<dbReference type="Proteomes" id="UP001156664">
    <property type="component" value="Unassembled WGS sequence"/>
</dbReference>
<gene>
    <name evidence="2" type="ORF">GCM10007875_19820</name>
</gene>
<feature type="domain" description="PD-(D/E)XK endonuclease-like" evidence="1">
    <location>
        <begin position="530"/>
        <end position="796"/>
    </location>
</feature>
<dbReference type="SUPFAM" id="SSF52540">
    <property type="entry name" value="P-loop containing nucleoside triphosphate hydrolases"/>
    <property type="match status" value="1"/>
</dbReference>